<evidence type="ECO:0000313" key="10">
    <source>
        <dbReference type="Proteomes" id="UP000824496"/>
    </source>
</evidence>
<evidence type="ECO:0000256" key="4">
    <source>
        <dbReference type="ARBA" id="ARBA00022692"/>
    </source>
</evidence>
<dbReference type="CDD" id="cd06853">
    <property type="entry name" value="GT_WecA_like"/>
    <property type="match status" value="1"/>
</dbReference>
<feature type="transmembrane region" description="Helical" evidence="8">
    <location>
        <begin position="138"/>
        <end position="157"/>
    </location>
</feature>
<evidence type="ECO:0000256" key="7">
    <source>
        <dbReference type="SAM" id="MobiDB-lite"/>
    </source>
</evidence>
<feature type="transmembrane region" description="Helical" evidence="8">
    <location>
        <begin position="257"/>
        <end position="280"/>
    </location>
</feature>
<evidence type="ECO:0000256" key="1">
    <source>
        <dbReference type="ARBA" id="ARBA00004651"/>
    </source>
</evidence>
<keyword evidence="10" id="KW-1185">Reference proteome</keyword>
<keyword evidence="6 8" id="KW-0472">Membrane</keyword>
<keyword evidence="4 8" id="KW-0812">Transmembrane</keyword>
<evidence type="ECO:0000256" key="5">
    <source>
        <dbReference type="ARBA" id="ARBA00022989"/>
    </source>
</evidence>
<dbReference type="PANTHER" id="PTHR22926">
    <property type="entry name" value="PHOSPHO-N-ACETYLMURAMOYL-PENTAPEPTIDE-TRANSFERASE"/>
    <property type="match status" value="1"/>
</dbReference>
<feature type="transmembrane region" description="Helical" evidence="8">
    <location>
        <begin position="163"/>
        <end position="182"/>
    </location>
</feature>
<reference evidence="9 10" key="1">
    <citation type="submission" date="2021-08" db="EMBL/GenBank/DDBJ databases">
        <title>Whole genome sequence of novel Actinomyces species strain MAS-1.</title>
        <authorList>
            <person name="Saito M."/>
            <person name="Kuwahara N."/>
            <person name="Takizawa T."/>
            <person name="Gotouda H."/>
            <person name="Ochiai T."/>
        </authorList>
    </citation>
    <scope>NUCLEOTIDE SEQUENCE [LARGE SCALE GENOMIC DNA]</scope>
    <source>
        <strain evidence="9 10">MAS-1</strain>
    </source>
</reference>
<dbReference type="PANTHER" id="PTHR22926:SF3">
    <property type="entry name" value="UNDECAPRENYL-PHOSPHATE ALPHA-N-ACETYLGLUCOSAMINYL 1-PHOSPHATE TRANSFERASE"/>
    <property type="match status" value="1"/>
</dbReference>
<proteinExistence type="predicted"/>
<feature type="transmembrane region" description="Helical" evidence="8">
    <location>
        <begin position="311"/>
        <end position="332"/>
    </location>
</feature>
<feature type="transmembrane region" description="Helical" evidence="8">
    <location>
        <begin position="338"/>
        <end position="356"/>
    </location>
</feature>
<organism evidence="9 10">
    <name type="scientific">Actinomyces capricornis</name>
    <dbReference type="NCBI Taxonomy" id="2755559"/>
    <lineage>
        <taxon>Bacteria</taxon>
        <taxon>Bacillati</taxon>
        <taxon>Actinomycetota</taxon>
        <taxon>Actinomycetes</taxon>
        <taxon>Actinomycetales</taxon>
        <taxon>Actinomycetaceae</taxon>
        <taxon>Actinomyces</taxon>
    </lineage>
</organism>
<feature type="compositionally biased region" description="Low complexity" evidence="7">
    <location>
        <begin position="430"/>
        <end position="440"/>
    </location>
</feature>
<keyword evidence="2" id="KW-1003">Cell membrane</keyword>
<dbReference type="Proteomes" id="UP000824496">
    <property type="component" value="Chromosome"/>
</dbReference>
<comment type="subcellular location">
    <subcellularLocation>
        <location evidence="1">Cell membrane</location>
        <topology evidence="1">Multi-pass membrane protein</topology>
    </subcellularLocation>
</comment>
<sequence length="463" mass="48059">MKVYLLILAVAAAVTYIAVPIVRHVALVSNALTPVRARDVHATPTPRLGGVAMFLGLASAVAVASQVPYLADVIDSSAWAVVLGAGLVCLLGVVDDLWELDWMTKLAGQALAAGVMAWQGVQLFTFPIGGLTIGSARLSLVSTVIVVLVAINAVNWVDGLDGLAAGVVGIGATAFFLFAYVLTRTTSPESYTSLAATVVAALIGVCVGFLPHNFNPATIFMGDSGSMQLGLVSAASTIIVTGQIDPGGLEGSRAVPAFLPILLPLAILLLPVTDMVRLIVSRIMAGHSPFHADRTHMHHRLLAAGHSHRRAVLVMYIWTAVGSFSVAAMAFFPMHWVVLGAAVAVIIGVVVTVDLMPGVRSAMTRRTGARHARVISSHLVSGTGRITRPAQGEAPPGTGAIPIVAQRPPRHQWQAPAAQAAHRPVKDPAHQGAHHPAGQGARPGAGGPPRTPAAPEPLPGDRR</sequence>
<feature type="transmembrane region" description="Helical" evidence="8">
    <location>
        <begin position="194"/>
        <end position="214"/>
    </location>
</feature>
<feature type="region of interest" description="Disordered" evidence="7">
    <location>
        <begin position="409"/>
        <end position="463"/>
    </location>
</feature>
<keyword evidence="3 9" id="KW-0808">Transferase</keyword>
<feature type="compositionally biased region" description="Low complexity" evidence="7">
    <location>
        <begin position="409"/>
        <end position="422"/>
    </location>
</feature>
<name>A0ABN6K5W1_9ACTO</name>
<dbReference type="GO" id="GO:0016740">
    <property type="term" value="F:transferase activity"/>
    <property type="evidence" value="ECO:0007669"/>
    <property type="project" value="UniProtKB-KW"/>
</dbReference>
<dbReference type="RefSeq" id="WP_223907507.1">
    <property type="nucleotide sequence ID" value="NZ_AP025017.1"/>
</dbReference>
<gene>
    <name evidence="9" type="ORF">MANAM107_17770</name>
</gene>
<feature type="transmembrane region" description="Helical" evidence="8">
    <location>
        <begin position="77"/>
        <end position="94"/>
    </location>
</feature>
<dbReference type="InterPro" id="IPR000715">
    <property type="entry name" value="Glycosyl_transferase_4"/>
</dbReference>
<evidence type="ECO:0000256" key="2">
    <source>
        <dbReference type="ARBA" id="ARBA00022475"/>
    </source>
</evidence>
<evidence type="ECO:0000256" key="6">
    <source>
        <dbReference type="ARBA" id="ARBA00023136"/>
    </source>
</evidence>
<dbReference type="EMBL" id="AP025017">
    <property type="protein sequence ID" value="BDA64943.1"/>
    <property type="molecule type" value="Genomic_DNA"/>
</dbReference>
<evidence type="ECO:0000256" key="8">
    <source>
        <dbReference type="SAM" id="Phobius"/>
    </source>
</evidence>
<protein>
    <submittedName>
        <fullName evidence="9">Undecaprenyl-phosphate alpha-N-acetylglucosaminyl 1-phosphate transferase</fullName>
    </submittedName>
</protein>
<dbReference type="Pfam" id="PF00953">
    <property type="entry name" value="Glycos_transf_4"/>
    <property type="match status" value="1"/>
</dbReference>
<evidence type="ECO:0000313" key="9">
    <source>
        <dbReference type="EMBL" id="BDA64943.1"/>
    </source>
</evidence>
<feature type="compositionally biased region" description="Pro residues" evidence="7">
    <location>
        <begin position="449"/>
        <end position="463"/>
    </location>
</feature>
<accession>A0ABN6K5W1</accession>
<feature type="transmembrane region" description="Helical" evidence="8">
    <location>
        <begin position="106"/>
        <end position="126"/>
    </location>
</feature>
<evidence type="ECO:0000256" key="3">
    <source>
        <dbReference type="ARBA" id="ARBA00022679"/>
    </source>
</evidence>
<keyword evidence="5 8" id="KW-1133">Transmembrane helix</keyword>
<feature type="transmembrane region" description="Helical" evidence="8">
    <location>
        <begin position="47"/>
        <end position="65"/>
    </location>
</feature>